<dbReference type="EMBL" id="JADNRY010000405">
    <property type="protein sequence ID" value="KAF9056951.1"/>
    <property type="molecule type" value="Genomic_DNA"/>
</dbReference>
<evidence type="ECO:0000256" key="1">
    <source>
        <dbReference type="SAM" id="MobiDB-lite"/>
    </source>
</evidence>
<comment type="caution">
    <text evidence="2">The sequence shown here is derived from an EMBL/GenBank/DDBJ whole genome shotgun (WGS) entry which is preliminary data.</text>
</comment>
<dbReference type="Proteomes" id="UP000772434">
    <property type="component" value="Unassembled WGS sequence"/>
</dbReference>
<keyword evidence="3" id="KW-1185">Reference proteome</keyword>
<name>A0A9P5P8M1_9AGAR</name>
<proteinExistence type="predicted"/>
<evidence type="ECO:0000313" key="3">
    <source>
        <dbReference type="Proteomes" id="UP000772434"/>
    </source>
</evidence>
<gene>
    <name evidence="2" type="ORF">BDP27DRAFT_1433149</name>
</gene>
<reference evidence="2" key="1">
    <citation type="submission" date="2020-11" db="EMBL/GenBank/DDBJ databases">
        <authorList>
            <consortium name="DOE Joint Genome Institute"/>
            <person name="Ahrendt S."/>
            <person name="Riley R."/>
            <person name="Andreopoulos W."/>
            <person name="Labutti K."/>
            <person name="Pangilinan J."/>
            <person name="Ruiz-Duenas F.J."/>
            <person name="Barrasa J.M."/>
            <person name="Sanchez-Garcia M."/>
            <person name="Camarero S."/>
            <person name="Miyauchi S."/>
            <person name="Serrano A."/>
            <person name="Linde D."/>
            <person name="Babiker R."/>
            <person name="Drula E."/>
            <person name="Ayuso-Fernandez I."/>
            <person name="Pacheco R."/>
            <person name="Padilla G."/>
            <person name="Ferreira P."/>
            <person name="Barriuso J."/>
            <person name="Kellner H."/>
            <person name="Castanera R."/>
            <person name="Alfaro M."/>
            <person name="Ramirez L."/>
            <person name="Pisabarro A.G."/>
            <person name="Kuo A."/>
            <person name="Tritt A."/>
            <person name="Lipzen A."/>
            <person name="He G."/>
            <person name="Yan M."/>
            <person name="Ng V."/>
            <person name="Cullen D."/>
            <person name="Martin F."/>
            <person name="Rosso M.-N."/>
            <person name="Henrissat B."/>
            <person name="Hibbett D."/>
            <person name="Martinez A.T."/>
            <person name="Grigoriev I.V."/>
        </authorList>
    </citation>
    <scope>NUCLEOTIDE SEQUENCE</scope>
    <source>
        <strain evidence="2">AH 40177</strain>
    </source>
</reference>
<evidence type="ECO:0000313" key="2">
    <source>
        <dbReference type="EMBL" id="KAF9056951.1"/>
    </source>
</evidence>
<accession>A0A9P5P8M1</accession>
<dbReference type="AlphaFoldDB" id="A0A9P5P8M1"/>
<feature type="region of interest" description="Disordered" evidence="1">
    <location>
        <begin position="66"/>
        <end position="96"/>
    </location>
</feature>
<protein>
    <submittedName>
        <fullName evidence="2">Uncharacterized protein</fullName>
    </submittedName>
</protein>
<sequence>MDKARKGASVAVQNLDLPVFTIPAIPEMVNPRAQGAKSYLRGVRKVSTLLPEVSLPQEKVIEIPLMDDLESNTSDDEHGKAHRGRSRDQKLQHASLQRLKGTRSAKEFWDLIRDWTDAKKQASCVSAEQLAVVFETRLNPPKTMPVEFDNKIHELRSILLSHDEQRIALRKSSSQRHLQRRTLHGRSGKLGKDIRRVYLL</sequence>
<dbReference type="OrthoDB" id="3055780at2759"/>
<organism evidence="2 3">
    <name type="scientific">Rhodocollybia butyracea</name>
    <dbReference type="NCBI Taxonomy" id="206335"/>
    <lineage>
        <taxon>Eukaryota</taxon>
        <taxon>Fungi</taxon>
        <taxon>Dikarya</taxon>
        <taxon>Basidiomycota</taxon>
        <taxon>Agaricomycotina</taxon>
        <taxon>Agaricomycetes</taxon>
        <taxon>Agaricomycetidae</taxon>
        <taxon>Agaricales</taxon>
        <taxon>Marasmiineae</taxon>
        <taxon>Omphalotaceae</taxon>
        <taxon>Rhodocollybia</taxon>
    </lineage>
</organism>